<comment type="subcellular location">
    <subcellularLocation>
        <location evidence="1 10">Cell membrane</location>
        <topology evidence="1 10">Multi-pass membrane protein</topology>
    </subcellularLocation>
</comment>
<feature type="transmembrane region" description="Helical" evidence="10">
    <location>
        <begin position="71"/>
        <end position="91"/>
    </location>
</feature>
<dbReference type="GO" id="GO:0005886">
    <property type="term" value="C:plasma membrane"/>
    <property type="evidence" value="ECO:0007669"/>
    <property type="project" value="UniProtKB-SubCell"/>
</dbReference>
<keyword evidence="8 10" id="KW-0675">Receptor</keyword>
<dbReference type="PANTHER" id="PTHR21137">
    <property type="entry name" value="ODORANT RECEPTOR"/>
    <property type="match status" value="1"/>
</dbReference>
<comment type="caution">
    <text evidence="10">Lacks conserved residue(s) required for the propagation of feature annotation.</text>
</comment>
<evidence type="ECO:0000256" key="5">
    <source>
        <dbReference type="ARBA" id="ARBA00022725"/>
    </source>
</evidence>
<keyword evidence="11" id="KW-0175">Coiled coil</keyword>
<keyword evidence="7 10" id="KW-0472">Membrane</keyword>
<accession>A0A6M6DSZ5</accession>
<evidence type="ECO:0000256" key="9">
    <source>
        <dbReference type="ARBA" id="ARBA00023224"/>
    </source>
</evidence>
<feature type="transmembrane region" description="Helical" evidence="10">
    <location>
        <begin position="194"/>
        <end position="219"/>
    </location>
</feature>
<dbReference type="AlphaFoldDB" id="A0A6M6DSZ5"/>
<organism evidence="12">
    <name type="scientific">Ceracris kiangsu</name>
    <name type="common">Yellow-spined bamboo locust</name>
    <name type="synonym">Rammeacris kiangsu</name>
    <dbReference type="NCBI Taxonomy" id="227354"/>
    <lineage>
        <taxon>Eukaryota</taxon>
        <taxon>Metazoa</taxon>
        <taxon>Ecdysozoa</taxon>
        <taxon>Arthropoda</taxon>
        <taxon>Hexapoda</taxon>
        <taxon>Insecta</taxon>
        <taxon>Pterygota</taxon>
        <taxon>Neoptera</taxon>
        <taxon>Polyneoptera</taxon>
        <taxon>Orthoptera</taxon>
        <taxon>Caelifera</taxon>
        <taxon>Acrididea</taxon>
        <taxon>Acridomorpha</taxon>
        <taxon>Acridoidea</taxon>
        <taxon>Acrididae</taxon>
        <taxon>Gomphocerinae</taxon>
        <taxon>Ceracris</taxon>
    </lineage>
</organism>
<evidence type="ECO:0000256" key="8">
    <source>
        <dbReference type="ARBA" id="ARBA00023170"/>
    </source>
</evidence>
<feature type="coiled-coil region" evidence="11">
    <location>
        <begin position="224"/>
        <end position="251"/>
    </location>
</feature>
<sequence>MNQAETEYPSLLGPGVTIRQVMGLWSPQGRRGHFQSAACATVTLVSLAFLPTFCALKLIIDTPPELEETTLCCFVIFICSGFLIKAALFIYHGDILKKLLQILSDNRRIYRNDENSEDIRYTYLKLSRRVYLYMQVAVLPGVAAWVLAPMLARVFLSSEDDATEASQQFPVPLWFPGNMYLTPTYEILYGAQSFCLLVAAQSTVVIDVFFIHIMLMVAAELQVLNENFSLMQKLNVKAQEYEEEEWRLRIKSNNDELTFSRNYHPTSATHSWSEENSDEKMCLQLVKNIQHHQHILRSVFLLQSVMNVSIFILLFVNMADLCSCIFVTAVLLQRDGNVTKAVKPLLVIPPLLYETGMYCIFGQILTDQSEKLISSVISSGWIDCDARFKRDLLIFLMAARRPLEITVGKMSKLSKQMLVQVLNGSYGLLNLLYHFHSTQ</sequence>
<keyword evidence="6 10" id="KW-1133">Transmembrane helix</keyword>
<feature type="transmembrane region" description="Helical" evidence="10">
    <location>
        <begin position="308"/>
        <end position="332"/>
    </location>
</feature>
<dbReference type="Pfam" id="PF02949">
    <property type="entry name" value="7tm_6"/>
    <property type="match status" value="1"/>
</dbReference>
<dbReference type="GO" id="GO:0007165">
    <property type="term" value="P:signal transduction"/>
    <property type="evidence" value="ECO:0007669"/>
    <property type="project" value="UniProtKB-KW"/>
</dbReference>
<evidence type="ECO:0000256" key="2">
    <source>
        <dbReference type="ARBA" id="ARBA00022475"/>
    </source>
</evidence>
<dbReference type="EMBL" id="MT072634">
    <property type="protein sequence ID" value="QJX74362.1"/>
    <property type="molecule type" value="mRNA"/>
</dbReference>
<feature type="transmembrane region" description="Helical" evidence="10">
    <location>
        <begin position="34"/>
        <end position="59"/>
    </location>
</feature>
<evidence type="ECO:0000256" key="11">
    <source>
        <dbReference type="SAM" id="Coils"/>
    </source>
</evidence>
<dbReference type="GO" id="GO:0004984">
    <property type="term" value="F:olfactory receptor activity"/>
    <property type="evidence" value="ECO:0007669"/>
    <property type="project" value="InterPro"/>
</dbReference>
<keyword evidence="4 10" id="KW-0812">Transmembrane</keyword>
<keyword evidence="3 10" id="KW-0716">Sensory transduction</keyword>
<name>A0A6M6DSZ5_CERKI</name>
<evidence type="ECO:0000256" key="4">
    <source>
        <dbReference type="ARBA" id="ARBA00022692"/>
    </source>
</evidence>
<evidence type="ECO:0000256" key="10">
    <source>
        <dbReference type="RuleBase" id="RU351113"/>
    </source>
</evidence>
<protein>
    <recommendedName>
        <fullName evidence="10">Odorant receptor</fullName>
    </recommendedName>
</protein>
<proteinExistence type="evidence at transcript level"/>
<evidence type="ECO:0000256" key="7">
    <source>
        <dbReference type="ARBA" id="ARBA00023136"/>
    </source>
</evidence>
<keyword evidence="2" id="KW-1003">Cell membrane</keyword>
<feature type="transmembrane region" description="Helical" evidence="10">
    <location>
        <begin position="130"/>
        <end position="148"/>
    </location>
</feature>
<dbReference type="PANTHER" id="PTHR21137:SF35">
    <property type="entry name" value="ODORANT RECEPTOR 19A-RELATED"/>
    <property type="match status" value="1"/>
</dbReference>
<comment type="similarity">
    <text evidence="10">Belongs to the insect chemoreceptor superfamily. Heteromeric odorant receptor channel (TC 1.A.69) family.</text>
</comment>
<reference evidence="12" key="1">
    <citation type="submission" date="2020-01" db="EMBL/GenBank/DDBJ databases">
        <title>Identification and Expression Profiles Analysis of Chemosensory Genes from the Antennal Transcriptome of Ceracris kiangsu Tsai (Orthoptera: Acrididae).</title>
        <authorList>
            <person name="Li R."/>
            <person name="Jiang G.-f."/>
        </authorList>
    </citation>
    <scope>NUCLEOTIDE SEQUENCE</scope>
</reference>
<keyword evidence="9 10" id="KW-0807">Transducer</keyword>
<dbReference type="GO" id="GO:0005549">
    <property type="term" value="F:odorant binding"/>
    <property type="evidence" value="ECO:0007669"/>
    <property type="project" value="InterPro"/>
</dbReference>
<evidence type="ECO:0000313" key="12">
    <source>
        <dbReference type="EMBL" id="QJX74362.1"/>
    </source>
</evidence>
<evidence type="ECO:0000256" key="3">
    <source>
        <dbReference type="ARBA" id="ARBA00022606"/>
    </source>
</evidence>
<keyword evidence="5 10" id="KW-0552">Olfaction</keyword>
<evidence type="ECO:0000256" key="6">
    <source>
        <dbReference type="ARBA" id="ARBA00022989"/>
    </source>
</evidence>
<dbReference type="InterPro" id="IPR004117">
    <property type="entry name" value="7tm6_olfct_rcpt"/>
</dbReference>
<evidence type="ECO:0000256" key="1">
    <source>
        <dbReference type="ARBA" id="ARBA00004651"/>
    </source>
</evidence>